<organism evidence="14 15">
    <name type="scientific">Ahniella affigens</name>
    <dbReference type="NCBI Taxonomy" id="2021234"/>
    <lineage>
        <taxon>Bacteria</taxon>
        <taxon>Pseudomonadati</taxon>
        <taxon>Pseudomonadota</taxon>
        <taxon>Gammaproteobacteria</taxon>
        <taxon>Lysobacterales</taxon>
        <taxon>Rhodanobacteraceae</taxon>
        <taxon>Ahniella</taxon>
    </lineage>
</organism>
<evidence type="ECO:0000256" key="2">
    <source>
        <dbReference type="ARBA" id="ARBA00011738"/>
    </source>
</evidence>
<dbReference type="InterPro" id="IPR036390">
    <property type="entry name" value="WH_DNA-bd_sf"/>
</dbReference>
<evidence type="ECO:0000256" key="10">
    <source>
        <dbReference type="ARBA" id="ARBA00023159"/>
    </source>
</evidence>
<sequence>MNHADPSLTPSSVQLKGVGSMQATAIAGHYSQTLNLGLTPSTVKAPTVELPGAALNLACRRLEARQPLYLAGQPVLSLFLIRAGQMKTSVVSHDGRELITGFRMRGDWLGLESLDTDFYACDAVALEFCEVLELPRSRIDALQESHPNLKRELTSTLSQEIRRDWQWMLRTATLAAEQRVAAFLLDLASRQRALGFSARRLTLRMTRAELGSFLAITLETVTRVMSRMAEHGVISVQRRDVELLDPDALGALAGGTATYH</sequence>
<dbReference type="InterPro" id="IPR012318">
    <property type="entry name" value="HTH_CRP"/>
</dbReference>
<reference evidence="14 15" key="1">
    <citation type="submission" date="2018-03" db="EMBL/GenBank/DDBJ databases">
        <title>Ahniella affigens gen. nov., sp. nov., a gammaproteobacterium isolated from sandy soil near a stream.</title>
        <authorList>
            <person name="Ko Y."/>
            <person name="Kim J.-H."/>
        </authorList>
    </citation>
    <scope>NUCLEOTIDE SEQUENCE [LARGE SCALE GENOMIC DNA]</scope>
    <source>
        <strain evidence="14 15">D13</strain>
    </source>
</reference>
<dbReference type="Gene3D" id="2.60.120.10">
    <property type="entry name" value="Jelly Rolls"/>
    <property type="match status" value="1"/>
</dbReference>
<evidence type="ECO:0000256" key="11">
    <source>
        <dbReference type="ARBA" id="ARBA00023163"/>
    </source>
</evidence>
<dbReference type="InterPro" id="IPR000595">
    <property type="entry name" value="cNMP-bd_dom"/>
</dbReference>
<keyword evidence="9" id="KW-0238">DNA-binding</keyword>
<accession>A0A2P1PTK1</accession>
<gene>
    <name evidence="14" type="ORF">C7S18_13625</name>
</gene>
<dbReference type="Pfam" id="PF00027">
    <property type="entry name" value="cNMP_binding"/>
    <property type="match status" value="1"/>
</dbReference>
<dbReference type="Pfam" id="PF13545">
    <property type="entry name" value="HTH_Crp_2"/>
    <property type="match status" value="1"/>
</dbReference>
<evidence type="ECO:0000256" key="3">
    <source>
        <dbReference type="ARBA" id="ARBA00020769"/>
    </source>
</evidence>
<dbReference type="OrthoDB" id="7643467at2"/>
<dbReference type="PANTHER" id="PTHR24567">
    <property type="entry name" value="CRP FAMILY TRANSCRIPTIONAL REGULATORY PROTEIN"/>
    <property type="match status" value="1"/>
</dbReference>
<comment type="subcellular location">
    <subcellularLocation>
        <location evidence="1">Cytoplasm</location>
    </subcellularLocation>
</comment>
<dbReference type="Gene3D" id="1.10.10.10">
    <property type="entry name" value="Winged helix-like DNA-binding domain superfamily/Winged helix DNA-binding domain"/>
    <property type="match status" value="1"/>
</dbReference>
<keyword evidence="6" id="KW-0973">c-di-GMP</keyword>
<dbReference type="KEGG" id="xba:C7S18_13625"/>
<evidence type="ECO:0000256" key="7">
    <source>
        <dbReference type="ARBA" id="ARBA00023015"/>
    </source>
</evidence>
<evidence type="ECO:0000313" key="15">
    <source>
        <dbReference type="Proteomes" id="UP000241074"/>
    </source>
</evidence>
<dbReference type="InterPro" id="IPR036388">
    <property type="entry name" value="WH-like_DNA-bd_sf"/>
</dbReference>
<dbReference type="InterPro" id="IPR018335">
    <property type="entry name" value="Tscrpt_reg_HTH_Crp-type_CS"/>
</dbReference>
<keyword evidence="7" id="KW-0805">Transcription regulation</keyword>
<dbReference type="Proteomes" id="UP000241074">
    <property type="component" value="Chromosome"/>
</dbReference>
<dbReference type="SUPFAM" id="SSF46785">
    <property type="entry name" value="Winged helix' DNA-binding domain"/>
    <property type="match status" value="1"/>
</dbReference>
<dbReference type="FunFam" id="1.10.10.10:FF:000028">
    <property type="entry name" value="Fumarate/nitrate reduction transcriptional regulator Fnr"/>
    <property type="match status" value="1"/>
</dbReference>
<feature type="domain" description="HTH crp-type" evidence="13">
    <location>
        <begin position="174"/>
        <end position="247"/>
    </location>
</feature>
<dbReference type="AlphaFoldDB" id="A0A2P1PTK1"/>
<dbReference type="PROSITE" id="PS51063">
    <property type="entry name" value="HTH_CRP_2"/>
    <property type="match status" value="1"/>
</dbReference>
<evidence type="ECO:0000256" key="12">
    <source>
        <dbReference type="ARBA" id="ARBA00031697"/>
    </source>
</evidence>
<dbReference type="GO" id="GO:0003824">
    <property type="term" value="F:catalytic activity"/>
    <property type="evidence" value="ECO:0007669"/>
    <property type="project" value="UniProtKB-KW"/>
</dbReference>
<keyword evidence="11" id="KW-0804">Transcription</keyword>
<dbReference type="CDD" id="cd00092">
    <property type="entry name" value="HTH_CRP"/>
    <property type="match status" value="1"/>
</dbReference>
<evidence type="ECO:0000256" key="6">
    <source>
        <dbReference type="ARBA" id="ARBA00022636"/>
    </source>
</evidence>
<reference evidence="14 15" key="2">
    <citation type="submission" date="2018-03" db="EMBL/GenBank/DDBJ databases">
        <authorList>
            <person name="Keele B.F."/>
        </authorList>
    </citation>
    <scope>NUCLEOTIDE SEQUENCE [LARGE SCALE GENOMIC DNA]</scope>
    <source>
        <strain evidence="14 15">D13</strain>
    </source>
</reference>
<evidence type="ECO:0000256" key="5">
    <source>
        <dbReference type="ARBA" id="ARBA00022533"/>
    </source>
</evidence>
<dbReference type="CDD" id="cd00038">
    <property type="entry name" value="CAP_ED"/>
    <property type="match status" value="1"/>
</dbReference>
<evidence type="ECO:0000259" key="13">
    <source>
        <dbReference type="PROSITE" id="PS51063"/>
    </source>
</evidence>
<proteinExistence type="predicted"/>
<evidence type="ECO:0000256" key="4">
    <source>
        <dbReference type="ARBA" id="ARBA00022491"/>
    </source>
</evidence>
<dbReference type="SUPFAM" id="SSF51206">
    <property type="entry name" value="cAMP-binding domain-like"/>
    <property type="match status" value="1"/>
</dbReference>
<dbReference type="SMART" id="SM00419">
    <property type="entry name" value="HTH_CRP"/>
    <property type="match status" value="1"/>
</dbReference>
<dbReference type="InterPro" id="IPR050397">
    <property type="entry name" value="Env_Response_Regulators"/>
</dbReference>
<dbReference type="InterPro" id="IPR014710">
    <property type="entry name" value="RmlC-like_jellyroll"/>
</dbReference>
<dbReference type="PRINTS" id="PR00034">
    <property type="entry name" value="HTHCRP"/>
</dbReference>
<dbReference type="SMART" id="SM00100">
    <property type="entry name" value="cNMP"/>
    <property type="match status" value="1"/>
</dbReference>
<dbReference type="PROSITE" id="PS00042">
    <property type="entry name" value="HTH_CRP_1"/>
    <property type="match status" value="1"/>
</dbReference>
<keyword evidence="15" id="KW-1185">Reference proteome</keyword>
<evidence type="ECO:0000256" key="9">
    <source>
        <dbReference type="ARBA" id="ARBA00023125"/>
    </source>
</evidence>
<dbReference type="InterPro" id="IPR018490">
    <property type="entry name" value="cNMP-bd_dom_sf"/>
</dbReference>
<keyword evidence="4" id="KW-0678">Repressor</keyword>
<dbReference type="GO" id="GO:0003700">
    <property type="term" value="F:DNA-binding transcription factor activity"/>
    <property type="evidence" value="ECO:0007669"/>
    <property type="project" value="InterPro"/>
</dbReference>
<name>A0A2P1PTK1_9GAMM</name>
<dbReference type="PANTHER" id="PTHR24567:SF75">
    <property type="entry name" value="FUMARATE AND NITRATE REDUCTION REGULATORY PROTEIN"/>
    <property type="match status" value="1"/>
</dbReference>
<evidence type="ECO:0000256" key="8">
    <source>
        <dbReference type="ARBA" id="ARBA00023026"/>
    </source>
</evidence>
<keyword evidence="10" id="KW-0010">Activator</keyword>
<evidence type="ECO:0000313" key="14">
    <source>
        <dbReference type="EMBL" id="AVP98168.1"/>
    </source>
</evidence>
<evidence type="ECO:0000256" key="1">
    <source>
        <dbReference type="ARBA" id="ARBA00004496"/>
    </source>
</evidence>
<keyword evidence="5" id="KW-0021">Allosteric enzyme</keyword>
<dbReference type="GO" id="GO:0003677">
    <property type="term" value="F:DNA binding"/>
    <property type="evidence" value="ECO:0007669"/>
    <property type="project" value="UniProtKB-KW"/>
</dbReference>
<keyword evidence="8" id="KW-0843">Virulence</keyword>
<comment type="subunit">
    <text evidence="2">Homodimer.</text>
</comment>
<protein>
    <recommendedName>
        <fullName evidence="3">CRP-like protein Clp</fullName>
    </recommendedName>
    <alternativeName>
        <fullName evidence="12">Catabolite activation-like protein</fullName>
    </alternativeName>
</protein>
<dbReference type="EMBL" id="CP027860">
    <property type="protein sequence ID" value="AVP98168.1"/>
    <property type="molecule type" value="Genomic_DNA"/>
</dbReference>
<dbReference type="GO" id="GO:0005829">
    <property type="term" value="C:cytosol"/>
    <property type="evidence" value="ECO:0007669"/>
    <property type="project" value="TreeGrafter"/>
</dbReference>